<keyword evidence="5" id="KW-1185">Reference proteome</keyword>
<accession>A0ABT6W5P8</accession>
<keyword evidence="2" id="KW-0479">Metal-binding</keyword>
<dbReference type="CDD" id="cd11029">
    <property type="entry name" value="CYP107-like"/>
    <property type="match status" value="1"/>
</dbReference>
<keyword evidence="2" id="KW-0408">Iron</keyword>
<evidence type="ECO:0000256" key="2">
    <source>
        <dbReference type="RuleBase" id="RU000461"/>
    </source>
</evidence>
<evidence type="ECO:0000313" key="4">
    <source>
        <dbReference type="EMBL" id="MDI5966075.1"/>
    </source>
</evidence>
<dbReference type="RefSeq" id="WP_271325255.1">
    <property type="nucleotide sequence ID" value="NZ_JAAGKO020000045.1"/>
</dbReference>
<dbReference type="Proteomes" id="UP001156398">
    <property type="component" value="Unassembled WGS sequence"/>
</dbReference>
<evidence type="ECO:0000256" key="3">
    <source>
        <dbReference type="SAM" id="MobiDB-lite"/>
    </source>
</evidence>
<gene>
    <name evidence="4" type="ORF">POF43_025665</name>
</gene>
<feature type="compositionally biased region" description="Low complexity" evidence="3">
    <location>
        <begin position="1"/>
        <end position="12"/>
    </location>
</feature>
<comment type="caution">
    <text evidence="4">The sequence shown here is derived from an EMBL/GenBank/DDBJ whole genome shotgun (WGS) entry which is preliminary data.</text>
</comment>
<dbReference type="SUPFAM" id="SSF48264">
    <property type="entry name" value="Cytochrome P450"/>
    <property type="match status" value="1"/>
</dbReference>
<feature type="region of interest" description="Disordered" evidence="3">
    <location>
        <begin position="1"/>
        <end position="20"/>
    </location>
</feature>
<evidence type="ECO:0000256" key="1">
    <source>
        <dbReference type="ARBA" id="ARBA00010617"/>
    </source>
</evidence>
<proteinExistence type="inferred from homology"/>
<dbReference type="InterPro" id="IPR036396">
    <property type="entry name" value="Cyt_P450_sf"/>
</dbReference>
<keyword evidence="2" id="KW-0503">Monooxygenase</keyword>
<keyword evidence="2" id="KW-0349">Heme</keyword>
<dbReference type="InterPro" id="IPR017972">
    <property type="entry name" value="Cyt_P450_CS"/>
</dbReference>
<name>A0ABT6W5P8_9ACTN</name>
<reference evidence="4 5" key="1">
    <citation type="submission" date="2023-05" db="EMBL/GenBank/DDBJ databases">
        <title>Streptantibioticus silvisoli sp. nov., acidotolerant actinomycetes 1 from pine litter.</title>
        <authorList>
            <person name="Swiecimska M."/>
            <person name="Golinska P."/>
            <person name="Sangal V."/>
            <person name="Wachnowicz B."/>
            <person name="Goodfellow M."/>
        </authorList>
    </citation>
    <scope>NUCLEOTIDE SEQUENCE [LARGE SCALE GENOMIC DNA]</scope>
    <source>
        <strain evidence="4 5">SL54</strain>
    </source>
</reference>
<dbReference type="Gene3D" id="1.10.630.10">
    <property type="entry name" value="Cytochrome P450"/>
    <property type="match status" value="1"/>
</dbReference>
<dbReference type="Pfam" id="PF00067">
    <property type="entry name" value="p450"/>
    <property type="match status" value="2"/>
</dbReference>
<dbReference type="PANTHER" id="PTHR46696:SF1">
    <property type="entry name" value="CYTOCHROME P450 YJIB-RELATED"/>
    <property type="match status" value="1"/>
</dbReference>
<dbReference type="PANTHER" id="PTHR46696">
    <property type="entry name" value="P450, PUTATIVE (EUROFUNG)-RELATED"/>
    <property type="match status" value="1"/>
</dbReference>
<organism evidence="4 5">
    <name type="scientific">Streptantibioticus silvisoli</name>
    <dbReference type="NCBI Taxonomy" id="2705255"/>
    <lineage>
        <taxon>Bacteria</taxon>
        <taxon>Bacillati</taxon>
        <taxon>Actinomycetota</taxon>
        <taxon>Actinomycetes</taxon>
        <taxon>Kitasatosporales</taxon>
        <taxon>Streptomycetaceae</taxon>
        <taxon>Streptantibioticus</taxon>
    </lineage>
</organism>
<dbReference type="PRINTS" id="PR00359">
    <property type="entry name" value="BP450"/>
</dbReference>
<dbReference type="EMBL" id="JAAGKO020000045">
    <property type="protein sequence ID" value="MDI5966075.1"/>
    <property type="molecule type" value="Genomic_DNA"/>
</dbReference>
<comment type="similarity">
    <text evidence="1 2">Belongs to the cytochrome P450 family.</text>
</comment>
<dbReference type="PROSITE" id="PS00086">
    <property type="entry name" value="CYTOCHROME_P450"/>
    <property type="match status" value="1"/>
</dbReference>
<dbReference type="InterPro" id="IPR002397">
    <property type="entry name" value="Cyt_P450_B"/>
</dbReference>
<sequence>MTENVRAGQGTRTAGGGSPDDAAVVISPAFKADAPRQYARLRALGPVHRAVLSSGLECWLVVGYEAAREALTHPALRKDPRPAAATLAAAGYVLNQPGVGLGGQMLEADAPEHTRLRKLVSGAFTPRRTAALAPRVQRIADDLIDALGPAGETDLVASFTAPLPVTVIAELLGIPPEHREDFRRWTSDVLDVTAAGHASSLAGLHGLLGELVAAKRRRPEDDLLSDLVAARDERDGEDRLSEQELIGTATLLVIAGHETTVNLLGNAVHALLRHPEQLRLLRARPQSLPGAVEEFLRYDTSVEHSTLRYAAEDVRLGGRVVPRGGVVAVALSSAGHDAPQADGGDPAALDVARPAARHLSFGHGIHHCLGAPLARLEAVTALGTLLRRLPRLEPAVPLAELAWIPSGMMRGPLSLPVRYEAAPAPR</sequence>
<keyword evidence="2" id="KW-0560">Oxidoreductase</keyword>
<evidence type="ECO:0000313" key="5">
    <source>
        <dbReference type="Proteomes" id="UP001156398"/>
    </source>
</evidence>
<dbReference type="InterPro" id="IPR001128">
    <property type="entry name" value="Cyt_P450"/>
</dbReference>
<protein>
    <submittedName>
        <fullName evidence="4">Cytochrome P450</fullName>
    </submittedName>
</protein>